<proteinExistence type="predicted"/>
<reference evidence="3" key="1">
    <citation type="journal article" date="2013" name="Nature">
        <title>Pan genome of the phytoplankton Emiliania underpins its global distribution.</title>
        <authorList>
            <person name="Read B.A."/>
            <person name="Kegel J."/>
            <person name="Klute M.J."/>
            <person name="Kuo A."/>
            <person name="Lefebvre S.C."/>
            <person name="Maumus F."/>
            <person name="Mayer C."/>
            <person name="Miller J."/>
            <person name="Monier A."/>
            <person name="Salamov A."/>
            <person name="Young J."/>
            <person name="Aguilar M."/>
            <person name="Claverie J.M."/>
            <person name="Frickenhaus S."/>
            <person name="Gonzalez K."/>
            <person name="Herman E.K."/>
            <person name="Lin Y.C."/>
            <person name="Napier J."/>
            <person name="Ogata H."/>
            <person name="Sarno A.F."/>
            <person name="Shmutz J."/>
            <person name="Schroeder D."/>
            <person name="de Vargas C."/>
            <person name="Verret F."/>
            <person name="von Dassow P."/>
            <person name="Valentin K."/>
            <person name="Van de Peer Y."/>
            <person name="Wheeler G."/>
            <person name="Dacks J.B."/>
            <person name="Delwiche C.F."/>
            <person name="Dyhrman S.T."/>
            <person name="Glockner G."/>
            <person name="John U."/>
            <person name="Richards T."/>
            <person name="Worden A.Z."/>
            <person name="Zhang X."/>
            <person name="Grigoriev I.V."/>
            <person name="Allen A.E."/>
            <person name="Bidle K."/>
            <person name="Borodovsky M."/>
            <person name="Bowler C."/>
            <person name="Brownlee C."/>
            <person name="Cock J.M."/>
            <person name="Elias M."/>
            <person name="Gladyshev V.N."/>
            <person name="Groth M."/>
            <person name="Guda C."/>
            <person name="Hadaegh A."/>
            <person name="Iglesias-Rodriguez M.D."/>
            <person name="Jenkins J."/>
            <person name="Jones B.M."/>
            <person name="Lawson T."/>
            <person name="Leese F."/>
            <person name="Lindquist E."/>
            <person name="Lobanov A."/>
            <person name="Lomsadze A."/>
            <person name="Malik S.B."/>
            <person name="Marsh M.E."/>
            <person name="Mackinder L."/>
            <person name="Mock T."/>
            <person name="Mueller-Roeber B."/>
            <person name="Pagarete A."/>
            <person name="Parker M."/>
            <person name="Probert I."/>
            <person name="Quesneville H."/>
            <person name="Raines C."/>
            <person name="Rensing S.A."/>
            <person name="Riano-Pachon D.M."/>
            <person name="Richier S."/>
            <person name="Rokitta S."/>
            <person name="Shiraiwa Y."/>
            <person name="Soanes D.M."/>
            <person name="van der Giezen M."/>
            <person name="Wahlund T.M."/>
            <person name="Williams B."/>
            <person name="Wilson W."/>
            <person name="Wolfe G."/>
            <person name="Wurch L.L."/>
        </authorList>
    </citation>
    <scope>NUCLEOTIDE SEQUENCE</scope>
</reference>
<dbReference type="HOGENOM" id="CLU_053964_0_0_1"/>
<dbReference type="AlphaFoldDB" id="A0A0D3JC62"/>
<dbReference type="EnsemblProtists" id="EOD21097">
    <property type="protein sequence ID" value="EOD21097"/>
    <property type="gene ID" value="EMIHUDRAFT_458469"/>
</dbReference>
<dbReference type="Proteomes" id="UP000013827">
    <property type="component" value="Unassembled WGS sequence"/>
</dbReference>
<evidence type="ECO:0000313" key="3">
    <source>
        <dbReference type="Proteomes" id="UP000013827"/>
    </source>
</evidence>
<name>A0A0D3JC62_EMIH1</name>
<dbReference type="KEGG" id="ehx:EMIHUDRAFT_458469"/>
<dbReference type="RefSeq" id="XP_005773526.1">
    <property type="nucleotide sequence ID" value="XM_005773469.1"/>
</dbReference>
<evidence type="ECO:0000256" key="1">
    <source>
        <dbReference type="SAM" id="SignalP"/>
    </source>
</evidence>
<sequence length="421" mass="45734">MRLLVLLGLLAGLAATLRTGDALGSDSIVHASIDLDGRSGGTSRQAGGASRGPNAFASLGEDAGAEAAAVLNVQGDFAGIATCVNSCKALCTSTRAKCLMKAYSDGRGPSIQQLWWGAPLDKYPGYDGPLPSMLSEGDCIAHILLGASVGDPGADVALVEMGTWLGAASVCTAAGLSLARSTVEYHAFDLFSMPPSKHRDNTNFHKLHVARDVPPVKALIESPDHRYEAMWNEIVTQVYPSKRVHSHAGFIGSTGVGGASADWNDKKVGLFMIDSAKDYHQLVLQSHAVWNKLRPGSVVLFSDFLMPLKSCSNAVRANFSQIQSVPGFVYRSLVEKGLFKLLWVFPKSQQVAFEVTDKYQPSRAQEYLTRCTYPKQKCPPKPDWAARFHGEIKGNLRDRRYSTGFFMKQMNRTKNIFKCDQ</sequence>
<reference evidence="2" key="2">
    <citation type="submission" date="2024-10" db="UniProtKB">
        <authorList>
            <consortium name="EnsemblProtists"/>
        </authorList>
    </citation>
    <scope>IDENTIFICATION</scope>
</reference>
<dbReference type="InterPro" id="IPR029063">
    <property type="entry name" value="SAM-dependent_MTases_sf"/>
</dbReference>
<dbReference type="Pfam" id="PF13578">
    <property type="entry name" value="Methyltransf_24"/>
    <property type="match status" value="1"/>
</dbReference>
<feature type="chain" id="PRO_5044291387" evidence="1">
    <location>
        <begin position="17"/>
        <end position="421"/>
    </location>
</feature>
<dbReference type="GeneID" id="17266648"/>
<keyword evidence="3" id="KW-1185">Reference proteome</keyword>
<dbReference type="PaxDb" id="2903-EOD21097"/>
<organism evidence="2 3">
    <name type="scientific">Emiliania huxleyi (strain CCMP1516)</name>
    <dbReference type="NCBI Taxonomy" id="280463"/>
    <lineage>
        <taxon>Eukaryota</taxon>
        <taxon>Haptista</taxon>
        <taxon>Haptophyta</taxon>
        <taxon>Prymnesiophyceae</taxon>
        <taxon>Isochrysidales</taxon>
        <taxon>Noelaerhabdaceae</taxon>
        <taxon>Emiliania</taxon>
    </lineage>
</organism>
<evidence type="ECO:0000313" key="2">
    <source>
        <dbReference type="EnsemblProtists" id="EOD21097"/>
    </source>
</evidence>
<protein>
    <submittedName>
        <fullName evidence="2">Uncharacterized protein</fullName>
    </submittedName>
</protein>
<dbReference type="Gene3D" id="3.40.50.150">
    <property type="entry name" value="Vaccinia Virus protein VP39"/>
    <property type="match status" value="1"/>
</dbReference>
<accession>A0A0D3JC62</accession>
<keyword evidence="1" id="KW-0732">Signal</keyword>
<feature type="signal peptide" evidence="1">
    <location>
        <begin position="1"/>
        <end position="16"/>
    </location>
</feature>